<evidence type="ECO:0000313" key="9">
    <source>
        <dbReference type="Proteomes" id="UP001142810"/>
    </source>
</evidence>
<feature type="transmembrane region" description="Helical" evidence="6">
    <location>
        <begin position="666"/>
        <end position="685"/>
    </location>
</feature>
<keyword evidence="4 6" id="KW-1133">Transmembrane helix</keyword>
<dbReference type="RefSeq" id="WP_265617669.1">
    <property type="nucleotide sequence ID" value="NZ_JAPFRD010000011.1"/>
</dbReference>
<dbReference type="InterPro" id="IPR004869">
    <property type="entry name" value="MMPL_dom"/>
</dbReference>
<sequence>MSGITFARPYSSMITLLTRSIFFIAVLLSVLFFSFNYQHIRIDTNLNDLNPEKIADVGLKSALKTLSQDISHRFVVVVKGNNTDQVGAASQALQRALNALPGLKVISDQTVQQNYLHALSPYRFNLLSDNQRQALEDKSPQLLANDALRKLYQLGDGFRVIPFEQDPLGWFSAYVLSQFDDLDVASDTFSQNRKNVTSFVVSFSEYPQSLDEQESLYQLIKARETAVRNKFHVSVLHSGMFFFAVDSAQSAKADIQLIAVGSIIGILLLMIAIFRSLLPLFLSLSSIAIGISFGVLSSLYVFGSIHILTVVFGASLIGIVVDYSLHYFYHYLSHPQDERIRGRTNTTLFRAMLLSVLTSLIGYGALGLSDLLILKKVALFSCTGLVMAWLSVMVLGPFATRRPIHARQAALRQIIAGCRAVFARHPQRLAVTGLVLACAAGVFLFAGQAETNDDPRRFFHVSPTLLEQEQKVAQLTQIYEAGRYLLIHGQTPAAIFDSLNSMYALLGDESKSLSSVLDWLPAPESQVKNYQLQHALYSEDGVLDIFTTRIGLPKSEFTDLKTAYKEAKGKTLDFTALMKQLPSLPPLWIESENTIYSFALIRKDSDLNKIAAVSRDVDGVQYVNTLANASAALKAQRVTGSQLLLLAYVLIALMLAGYYRKLSTIFLLLIPLTASAITLTAVSLLGQSITVFHIMALFLVLGLGMDYIIFAKEMAAQRETTQQAIMLSAVTSLLSFGLLAFSSMPIVQAFGSTILIGNTINFIAAISLFNEQKKSQERRPHVR</sequence>
<feature type="transmembrane region" description="Helical" evidence="6">
    <location>
        <begin position="747"/>
        <end position="769"/>
    </location>
</feature>
<protein>
    <submittedName>
        <fullName evidence="8">MMPL family transporter</fullName>
    </submittedName>
</protein>
<dbReference type="Gene3D" id="1.20.1640.10">
    <property type="entry name" value="Multidrug efflux transporter AcrB transmembrane domain"/>
    <property type="match status" value="2"/>
</dbReference>
<keyword evidence="3 6" id="KW-0812">Transmembrane</keyword>
<evidence type="ECO:0000313" key="8">
    <source>
        <dbReference type="EMBL" id="MCW8108919.1"/>
    </source>
</evidence>
<accession>A0ABT3P866</accession>
<evidence type="ECO:0000256" key="2">
    <source>
        <dbReference type="ARBA" id="ARBA00022475"/>
    </source>
</evidence>
<gene>
    <name evidence="8" type="ORF">OPS25_10485</name>
</gene>
<dbReference type="InterPro" id="IPR050545">
    <property type="entry name" value="Mycobact_MmpL"/>
</dbReference>
<feature type="transmembrane region" description="Helical" evidence="6">
    <location>
        <begin position="723"/>
        <end position="741"/>
    </location>
</feature>
<evidence type="ECO:0000256" key="3">
    <source>
        <dbReference type="ARBA" id="ARBA00022692"/>
    </source>
</evidence>
<keyword evidence="9" id="KW-1185">Reference proteome</keyword>
<feature type="transmembrane region" description="Helical" evidence="6">
    <location>
        <begin position="378"/>
        <end position="399"/>
    </location>
</feature>
<evidence type="ECO:0000259" key="7">
    <source>
        <dbReference type="Pfam" id="PF03176"/>
    </source>
</evidence>
<feature type="transmembrane region" description="Helical" evidence="6">
    <location>
        <begin position="348"/>
        <end position="366"/>
    </location>
</feature>
<comment type="subcellular location">
    <subcellularLocation>
        <location evidence="1">Cell membrane</location>
        <topology evidence="1">Multi-pass membrane protein</topology>
    </subcellularLocation>
</comment>
<dbReference type="PANTHER" id="PTHR33406:SF13">
    <property type="entry name" value="MEMBRANE PROTEIN YDFJ"/>
    <property type="match status" value="1"/>
</dbReference>
<evidence type="ECO:0000256" key="6">
    <source>
        <dbReference type="SAM" id="Phobius"/>
    </source>
</evidence>
<evidence type="ECO:0000256" key="4">
    <source>
        <dbReference type="ARBA" id="ARBA00022989"/>
    </source>
</evidence>
<feature type="transmembrane region" description="Helical" evidence="6">
    <location>
        <begin position="12"/>
        <end position="33"/>
    </location>
</feature>
<keyword evidence="5 6" id="KW-0472">Membrane</keyword>
<proteinExistence type="predicted"/>
<feature type="transmembrane region" description="Helical" evidence="6">
    <location>
        <begin position="307"/>
        <end position="328"/>
    </location>
</feature>
<feature type="transmembrane region" description="Helical" evidence="6">
    <location>
        <begin position="429"/>
        <end position="447"/>
    </location>
</feature>
<dbReference type="SUPFAM" id="SSF82866">
    <property type="entry name" value="Multidrug efflux transporter AcrB transmembrane domain"/>
    <property type="match status" value="2"/>
</dbReference>
<feature type="transmembrane region" description="Helical" evidence="6">
    <location>
        <begin position="643"/>
        <end position="659"/>
    </location>
</feature>
<keyword evidence="2" id="KW-1003">Cell membrane</keyword>
<feature type="transmembrane region" description="Helical" evidence="6">
    <location>
        <begin position="691"/>
        <end position="711"/>
    </location>
</feature>
<comment type="caution">
    <text evidence="8">The sequence shown here is derived from an EMBL/GenBank/DDBJ whole genome shotgun (WGS) entry which is preliminary data.</text>
</comment>
<evidence type="ECO:0000256" key="1">
    <source>
        <dbReference type="ARBA" id="ARBA00004651"/>
    </source>
</evidence>
<feature type="transmembrane region" description="Helical" evidence="6">
    <location>
        <begin position="255"/>
        <end position="274"/>
    </location>
</feature>
<reference evidence="8" key="1">
    <citation type="submission" date="2022-11" db="EMBL/GenBank/DDBJ databases">
        <title>Alteromonas sp. nov., isolated from sea water of the Qingdao.</title>
        <authorList>
            <person name="Wang Q."/>
        </authorList>
    </citation>
    <scope>NUCLEOTIDE SEQUENCE</scope>
    <source>
        <strain evidence="8">ASW11-7</strain>
    </source>
</reference>
<dbReference type="Proteomes" id="UP001142810">
    <property type="component" value="Unassembled WGS sequence"/>
</dbReference>
<name>A0ABT3P866_9ALTE</name>
<dbReference type="PANTHER" id="PTHR33406">
    <property type="entry name" value="MEMBRANE PROTEIN MJ1562-RELATED"/>
    <property type="match status" value="1"/>
</dbReference>
<feature type="domain" description="Membrane transport protein MMPL" evidence="7">
    <location>
        <begin position="73"/>
        <end position="397"/>
    </location>
</feature>
<dbReference type="Pfam" id="PF03176">
    <property type="entry name" value="MMPL"/>
    <property type="match status" value="1"/>
</dbReference>
<organism evidence="8 9">
    <name type="scientific">Alteromonas aquimaris</name>
    <dbReference type="NCBI Taxonomy" id="2998417"/>
    <lineage>
        <taxon>Bacteria</taxon>
        <taxon>Pseudomonadati</taxon>
        <taxon>Pseudomonadota</taxon>
        <taxon>Gammaproteobacteria</taxon>
        <taxon>Alteromonadales</taxon>
        <taxon>Alteromonadaceae</taxon>
        <taxon>Alteromonas/Salinimonas group</taxon>
        <taxon>Alteromonas</taxon>
    </lineage>
</organism>
<dbReference type="EMBL" id="JAPFRD010000011">
    <property type="protein sequence ID" value="MCW8108919.1"/>
    <property type="molecule type" value="Genomic_DNA"/>
</dbReference>
<evidence type="ECO:0000256" key="5">
    <source>
        <dbReference type="ARBA" id="ARBA00023136"/>
    </source>
</evidence>